<sequence length="57" mass="6547">MCAPCARAWGSPCPRYSKPEDPFYEHGRGLFLVDQLATEWGTLAPWKEGVYFLLTWP</sequence>
<name>A0AA97M055_9ACTN</name>
<proteinExistence type="predicted"/>
<dbReference type="Proteomes" id="UP000265719">
    <property type="component" value="Chromosome"/>
</dbReference>
<dbReference type="KEGG" id="thao:NI17_010200"/>
<evidence type="ECO:0008006" key="3">
    <source>
        <dbReference type="Google" id="ProtNLM"/>
    </source>
</evidence>
<accession>A0AA97M055</accession>
<keyword evidence="2" id="KW-1185">Reference proteome</keyword>
<evidence type="ECO:0000313" key="1">
    <source>
        <dbReference type="EMBL" id="UOE21442.1"/>
    </source>
</evidence>
<reference evidence="1" key="1">
    <citation type="submission" date="2020-10" db="EMBL/GenBank/DDBJ databases">
        <title>De novo genome project of the cellulose decomposer Thermobifida halotolerans type strain.</title>
        <authorList>
            <person name="Nagy I."/>
            <person name="Horvath B."/>
            <person name="Kukolya J."/>
            <person name="Nagy I."/>
            <person name="Orsini M."/>
        </authorList>
    </citation>
    <scope>NUCLEOTIDE SEQUENCE</scope>
    <source>
        <strain evidence="1">DSM 44931</strain>
    </source>
</reference>
<protein>
    <recommendedName>
        <fullName evidence="3">Histidine kinase/HSP90-like ATPase domain-containing protein</fullName>
    </recommendedName>
</protein>
<organism evidence="1 2">
    <name type="scientific">Thermobifida halotolerans</name>
    <dbReference type="NCBI Taxonomy" id="483545"/>
    <lineage>
        <taxon>Bacteria</taxon>
        <taxon>Bacillati</taxon>
        <taxon>Actinomycetota</taxon>
        <taxon>Actinomycetes</taxon>
        <taxon>Streptosporangiales</taxon>
        <taxon>Nocardiopsidaceae</taxon>
        <taxon>Thermobifida</taxon>
    </lineage>
</organism>
<evidence type="ECO:0000313" key="2">
    <source>
        <dbReference type="Proteomes" id="UP000265719"/>
    </source>
</evidence>
<dbReference type="AlphaFoldDB" id="A0AA97M055"/>
<dbReference type="RefSeq" id="WP_157129801.1">
    <property type="nucleotide sequence ID" value="NZ_CP063196.1"/>
</dbReference>
<gene>
    <name evidence="1" type="ORF">NI17_010200</name>
</gene>
<dbReference type="EMBL" id="CP063196">
    <property type="protein sequence ID" value="UOE21442.1"/>
    <property type="molecule type" value="Genomic_DNA"/>
</dbReference>